<evidence type="ECO:0000313" key="4">
    <source>
        <dbReference type="EMBL" id="AOV15932.1"/>
    </source>
</evidence>
<keyword evidence="5" id="KW-1185">Reference proteome</keyword>
<evidence type="ECO:0000313" key="5">
    <source>
        <dbReference type="Proteomes" id="UP000095342"/>
    </source>
</evidence>
<dbReference type="Gene3D" id="3.40.50.300">
    <property type="entry name" value="P-loop containing nucleotide triphosphate hydrolases"/>
    <property type="match status" value="1"/>
</dbReference>
<reference evidence="4 5" key="1">
    <citation type="submission" date="2016-09" db="EMBL/GenBank/DDBJ databases">
        <title>Acidihalobacter prosperus V6 (DSM14174).</title>
        <authorList>
            <person name="Khaleque H.N."/>
            <person name="Ramsay J.P."/>
            <person name="Murphy R.J.T."/>
            <person name="Kaksonen A.H."/>
            <person name="Boxall N.J."/>
            <person name="Watkin E.L.J."/>
        </authorList>
    </citation>
    <scope>NUCLEOTIDE SEQUENCE [LARGE SCALE GENOMIC DNA]</scope>
    <source>
        <strain evidence="4 5">V6</strain>
    </source>
</reference>
<dbReference type="PANTHER" id="PTHR43119:SF1">
    <property type="entry name" value="ABC TRANSPORTER DOMAIN-CONTAINING PROTEIN"/>
    <property type="match status" value="1"/>
</dbReference>
<dbReference type="InterPro" id="IPR027417">
    <property type="entry name" value="P-loop_NTPase"/>
</dbReference>
<name>A0A1D8K4Q1_9GAMM</name>
<sequence length="200" mass="21705">MPRLSVESLRTSVSGPWTLQLAAGECVVVTGPSGSGKSLLLRAICDLDPSTGAVALDARRREEFTPREWRRSVGLLPAEPAWWAETVGEHFPAGAEEVLKALGFDEDVLGWQVARASSGERQRLALARLLQLQPRVLLLDEPTANLDAGNRARVESVVRDYLASRAAAALWVTHDAEQAVRIGDRELVMQAGRLEDAACT</sequence>
<evidence type="ECO:0000256" key="1">
    <source>
        <dbReference type="ARBA" id="ARBA00022741"/>
    </source>
</evidence>
<dbReference type="PROSITE" id="PS50893">
    <property type="entry name" value="ABC_TRANSPORTER_2"/>
    <property type="match status" value="1"/>
</dbReference>
<dbReference type="AlphaFoldDB" id="A0A1D8K4Q1"/>
<dbReference type="GO" id="GO:0005524">
    <property type="term" value="F:ATP binding"/>
    <property type="evidence" value="ECO:0007669"/>
    <property type="project" value="UniProtKB-KW"/>
</dbReference>
<dbReference type="Proteomes" id="UP000095342">
    <property type="component" value="Chromosome"/>
</dbReference>
<dbReference type="InterPro" id="IPR003439">
    <property type="entry name" value="ABC_transporter-like_ATP-bd"/>
</dbReference>
<dbReference type="EMBL" id="CP017448">
    <property type="protein sequence ID" value="AOV15932.1"/>
    <property type="molecule type" value="Genomic_DNA"/>
</dbReference>
<dbReference type="RefSeq" id="WP_070071531.1">
    <property type="nucleotide sequence ID" value="NZ_CP017448.1"/>
</dbReference>
<dbReference type="KEGG" id="aaeo:BJI67_01550"/>
<gene>
    <name evidence="4" type="ORF">BJI67_01550</name>
</gene>
<protein>
    <submittedName>
        <fullName evidence="4">ATP-binding protein</fullName>
    </submittedName>
</protein>
<dbReference type="PANTHER" id="PTHR43119">
    <property type="entry name" value="ABC TRANSPORT PROTEIN ATP-BINDING COMPONENT-RELATED"/>
    <property type="match status" value="1"/>
</dbReference>
<proteinExistence type="predicted"/>
<evidence type="ECO:0000256" key="2">
    <source>
        <dbReference type="ARBA" id="ARBA00022840"/>
    </source>
</evidence>
<dbReference type="SUPFAM" id="SSF52540">
    <property type="entry name" value="P-loop containing nucleoside triphosphate hydrolases"/>
    <property type="match status" value="1"/>
</dbReference>
<dbReference type="GO" id="GO:0016887">
    <property type="term" value="F:ATP hydrolysis activity"/>
    <property type="evidence" value="ECO:0007669"/>
    <property type="project" value="InterPro"/>
</dbReference>
<dbReference type="Pfam" id="PF00005">
    <property type="entry name" value="ABC_tran"/>
    <property type="match status" value="1"/>
</dbReference>
<feature type="domain" description="ABC transporter" evidence="3">
    <location>
        <begin position="4"/>
        <end position="200"/>
    </location>
</feature>
<keyword evidence="1" id="KW-0547">Nucleotide-binding</keyword>
<organism evidence="4 5">
    <name type="scientific">Acidihalobacter aeolianus</name>
    <dbReference type="NCBI Taxonomy" id="2792603"/>
    <lineage>
        <taxon>Bacteria</taxon>
        <taxon>Pseudomonadati</taxon>
        <taxon>Pseudomonadota</taxon>
        <taxon>Gammaproteobacteria</taxon>
        <taxon>Chromatiales</taxon>
        <taxon>Ectothiorhodospiraceae</taxon>
        <taxon>Acidihalobacter</taxon>
    </lineage>
</organism>
<dbReference type="SMART" id="SM00382">
    <property type="entry name" value="AAA"/>
    <property type="match status" value="1"/>
</dbReference>
<keyword evidence="2 4" id="KW-0067">ATP-binding</keyword>
<accession>A0A1D8K4Q1</accession>
<dbReference type="InterPro" id="IPR003593">
    <property type="entry name" value="AAA+_ATPase"/>
</dbReference>
<evidence type="ECO:0000259" key="3">
    <source>
        <dbReference type="PROSITE" id="PS50893"/>
    </source>
</evidence>